<evidence type="ECO:0000313" key="1">
    <source>
        <dbReference type="EMBL" id="MFB9886909.1"/>
    </source>
</evidence>
<gene>
    <name evidence="1" type="ORF">ACFFLH_10830</name>
</gene>
<evidence type="ECO:0000313" key="2">
    <source>
        <dbReference type="Proteomes" id="UP001589628"/>
    </source>
</evidence>
<protein>
    <recommendedName>
        <fullName evidence="3">GIY-YIG nuclease family protein</fullName>
    </recommendedName>
</protein>
<name>A0ABV5ZEE2_9GAMM</name>
<accession>A0ABV5ZEE2</accession>
<reference evidence="1 2" key="1">
    <citation type="submission" date="2024-09" db="EMBL/GenBank/DDBJ databases">
        <authorList>
            <person name="Sun Q."/>
            <person name="Mori K."/>
        </authorList>
    </citation>
    <scope>NUCLEOTIDE SEQUENCE [LARGE SCALE GENOMIC DNA]</scope>
    <source>
        <strain evidence="1 2">ATCC 51285</strain>
    </source>
</reference>
<evidence type="ECO:0008006" key="3">
    <source>
        <dbReference type="Google" id="ProtNLM"/>
    </source>
</evidence>
<dbReference type="RefSeq" id="WP_027312263.1">
    <property type="nucleotide sequence ID" value="NZ_JBHLZN010000003.1"/>
</dbReference>
<dbReference type="Proteomes" id="UP001589628">
    <property type="component" value="Unassembled WGS sequence"/>
</dbReference>
<comment type="caution">
    <text evidence="1">The sequence shown here is derived from an EMBL/GenBank/DDBJ whole genome shotgun (WGS) entry which is preliminary data.</text>
</comment>
<proteinExistence type="predicted"/>
<organism evidence="1 2">
    <name type="scientific">Balneatrix alpica</name>
    <dbReference type="NCBI Taxonomy" id="75684"/>
    <lineage>
        <taxon>Bacteria</taxon>
        <taxon>Pseudomonadati</taxon>
        <taxon>Pseudomonadota</taxon>
        <taxon>Gammaproteobacteria</taxon>
        <taxon>Oceanospirillales</taxon>
        <taxon>Balneatrichaceae</taxon>
        <taxon>Balneatrix</taxon>
    </lineage>
</organism>
<dbReference type="EMBL" id="JBHLZN010000003">
    <property type="protein sequence ID" value="MFB9886909.1"/>
    <property type="molecule type" value="Genomic_DNA"/>
</dbReference>
<keyword evidence="2" id="KW-1185">Reference proteome</keyword>
<sequence>MTTRLDLIPEISSLAQKYVTLNGINPSKTYDYVTKTRKFRGLPIIDSILHARKCGSGESWLYVAVPLGAELSQLSAQDRLYIGAQTQDRMFRGDGLNGKNFHHAEMRAGKGEDNLENYLKSGKKAVIYRFNAYRIEALVRRQPQLSELLVLLDQRRTPTKHLAWWFEQYALYCEPNVWRWNVQPSSKVLTNLFQKRT</sequence>